<protein>
    <submittedName>
        <fullName evidence="1">12002_t:CDS:1</fullName>
    </submittedName>
</protein>
<organism evidence="1 2">
    <name type="scientific">Cetraspora pellucida</name>
    <dbReference type="NCBI Taxonomy" id="1433469"/>
    <lineage>
        <taxon>Eukaryota</taxon>
        <taxon>Fungi</taxon>
        <taxon>Fungi incertae sedis</taxon>
        <taxon>Mucoromycota</taxon>
        <taxon>Glomeromycotina</taxon>
        <taxon>Glomeromycetes</taxon>
        <taxon>Diversisporales</taxon>
        <taxon>Gigasporaceae</taxon>
        <taxon>Cetraspora</taxon>
    </lineage>
</organism>
<reference evidence="1" key="1">
    <citation type="submission" date="2021-06" db="EMBL/GenBank/DDBJ databases">
        <authorList>
            <person name="Kallberg Y."/>
            <person name="Tangrot J."/>
            <person name="Rosling A."/>
        </authorList>
    </citation>
    <scope>NUCLEOTIDE SEQUENCE</scope>
    <source>
        <strain evidence="1">28 12/20/2015</strain>
    </source>
</reference>
<dbReference type="EMBL" id="CAJVPW010068903">
    <property type="protein sequence ID" value="CAG8790816.1"/>
    <property type="molecule type" value="Genomic_DNA"/>
</dbReference>
<comment type="caution">
    <text evidence="1">The sequence shown here is derived from an EMBL/GenBank/DDBJ whole genome shotgun (WGS) entry which is preliminary data.</text>
</comment>
<keyword evidence="2" id="KW-1185">Reference proteome</keyword>
<evidence type="ECO:0000313" key="1">
    <source>
        <dbReference type="EMBL" id="CAG8790816.1"/>
    </source>
</evidence>
<proteinExistence type="predicted"/>
<name>A0ACA9RES5_9GLOM</name>
<dbReference type="Proteomes" id="UP000789366">
    <property type="component" value="Unassembled WGS sequence"/>
</dbReference>
<gene>
    <name evidence="1" type="ORF">SPELUC_LOCUS17214</name>
</gene>
<feature type="non-terminal residue" evidence="1">
    <location>
        <position position="101"/>
    </location>
</feature>
<feature type="non-terminal residue" evidence="1">
    <location>
        <position position="1"/>
    </location>
</feature>
<accession>A0ACA9RES5</accession>
<sequence>ANCKHDRQPKWPMLDEVMHVWTESALAANMDLTQAALLTKTKTFAIVLNISDFKGTGYTLENIWNADETSLYWKMCPSKTLAQEPVSGYKKEKVRATVMFA</sequence>
<evidence type="ECO:0000313" key="2">
    <source>
        <dbReference type="Proteomes" id="UP000789366"/>
    </source>
</evidence>